<feature type="compositionally biased region" description="Acidic residues" evidence="3">
    <location>
        <begin position="449"/>
        <end position="462"/>
    </location>
</feature>
<organism evidence="6 7">
    <name type="scientific">Steinernema glaseri</name>
    <dbReference type="NCBI Taxonomy" id="37863"/>
    <lineage>
        <taxon>Eukaryota</taxon>
        <taxon>Metazoa</taxon>
        <taxon>Ecdysozoa</taxon>
        <taxon>Nematoda</taxon>
        <taxon>Chromadorea</taxon>
        <taxon>Rhabditida</taxon>
        <taxon>Tylenchina</taxon>
        <taxon>Panagrolaimomorpha</taxon>
        <taxon>Strongyloidoidea</taxon>
        <taxon>Steinernematidae</taxon>
        <taxon>Steinernema</taxon>
    </lineage>
</organism>
<evidence type="ECO:0000259" key="5">
    <source>
        <dbReference type="Pfam" id="PF03828"/>
    </source>
</evidence>
<dbReference type="InterPro" id="IPR043519">
    <property type="entry name" value="NT_sf"/>
</dbReference>
<feature type="region of interest" description="Disordered" evidence="3">
    <location>
        <begin position="537"/>
        <end position="563"/>
    </location>
</feature>
<dbReference type="PANTHER" id="PTHR23092">
    <property type="entry name" value="POLY(A) RNA POLYMERASE"/>
    <property type="match status" value="1"/>
</dbReference>
<dbReference type="GO" id="GO:0046872">
    <property type="term" value="F:metal ion binding"/>
    <property type="evidence" value="ECO:0007669"/>
    <property type="project" value="UniProtKB-KW"/>
</dbReference>
<dbReference type="GO" id="GO:1990817">
    <property type="term" value="F:poly(A) RNA polymerase activity"/>
    <property type="evidence" value="ECO:0007669"/>
    <property type="project" value="InterPro"/>
</dbReference>
<dbReference type="Proteomes" id="UP000095287">
    <property type="component" value="Unplaced"/>
</dbReference>
<feature type="region of interest" description="Disordered" evidence="3">
    <location>
        <begin position="444"/>
        <end position="465"/>
    </location>
</feature>
<dbReference type="GO" id="GO:0043634">
    <property type="term" value="P:polyadenylation-dependent ncRNA catabolic process"/>
    <property type="evidence" value="ECO:0007669"/>
    <property type="project" value="TreeGrafter"/>
</dbReference>
<feature type="domain" description="Polymerase nucleotidyl transferase" evidence="4">
    <location>
        <begin position="157"/>
        <end position="189"/>
    </location>
</feature>
<dbReference type="GO" id="GO:0003729">
    <property type="term" value="F:mRNA binding"/>
    <property type="evidence" value="ECO:0007669"/>
    <property type="project" value="TreeGrafter"/>
</dbReference>
<dbReference type="Pfam" id="PF01909">
    <property type="entry name" value="NTP_transf_2"/>
    <property type="match status" value="1"/>
</dbReference>
<dbReference type="GO" id="GO:0031123">
    <property type="term" value="P:RNA 3'-end processing"/>
    <property type="evidence" value="ECO:0007669"/>
    <property type="project" value="TreeGrafter"/>
</dbReference>
<dbReference type="SUPFAM" id="SSF81301">
    <property type="entry name" value="Nucleotidyltransferase"/>
    <property type="match status" value="1"/>
</dbReference>
<dbReference type="InterPro" id="IPR002058">
    <property type="entry name" value="PAP_assoc"/>
</dbReference>
<feature type="domain" description="PAP-associated" evidence="5">
    <location>
        <begin position="330"/>
        <end position="388"/>
    </location>
</feature>
<dbReference type="PANTHER" id="PTHR23092:SF15">
    <property type="entry name" value="INACTIVE NON-CANONICAL POLY(A) RNA POLYMERASE PROTEIN TRF4-2-RELATED"/>
    <property type="match status" value="1"/>
</dbReference>
<name>A0A1I8A6D6_9BILA</name>
<dbReference type="GO" id="GO:0031499">
    <property type="term" value="C:TRAMP complex"/>
    <property type="evidence" value="ECO:0007669"/>
    <property type="project" value="TreeGrafter"/>
</dbReference>
<evidence type="ECO:0000256" key="3">
    <source>
        <dbReference type="SAM" id="MobiDB-lite"/>
    </source>
</evidence>
<evidence type="ECO:0000259" key="4">
    <source>
        <dbReference type="Pfam" id="PF01909"/>
    </source>
</evidence>
<dbReference type="GO" id="GO:0005730">
    <property type="term" value="C:nucleolus"/>
    <property type="evidence" value="ECO:0007669"/>
    <property type="project" value="TreeGrafter"/>
</dbReference>
<dbReference type="AlphaFoldDB" id="A0A1I8A6D6"/>
<dbReference type="InterPro" id="IPR002934">
    <property type="entry name" value="Polymerase_NTP_transf_dom"/>
</dbReference>
<dbReference type="InterPro" id="IPR045862">
    <property type="entry name" value="Trf4-like"/>
</dbReference>
<protein>
    <submittedName>
        <fullName evidence="7">PAP-associated domain-containing protein</fullName>
    </submittedName>
</protein>
<dbReference type="WBParaSite" id="L893_g33329.t1">
    <property type="protein sequence ID" value="L893_g33329.t1"/>
    <property type="gene ID" value="L893_g33329"/>
</dbReference>
<proteinExistence type="predicted"/>
<reference evidence="7" key="1">
    <citation type="submission" date="2016-11" db="UniProtKB">
        <authorList>
            <consortium name="WormBaseParasite"/>
        </authorList>
    </citation>
    <scope>IDENTIFICATION</scope>
</reference>
<dbReference type="Pfam" id="PF03828">
    <property type="entry name" value="PAP_assoc"/>
    <property type="match status" value="1"/>
</dbReference>
<dbReference type="Gene3D" id="3.30.460.10">
    <property type="entry name" value="Beta Polymerase, domain 2"/>
    <property type="match status" value="1"/>
</dbReference>
<accession>A0A1I8A6D6</accession>
<evidence type="ECO:0000313" key="7">
    <source>
        <dbReference type="WBParaSite" id="L893_g33329.t1"/>
    </source>
</evidence>
<dbReference type="SUPFAM" id="SSF81631">
    <property type="entry name" value="PAP/OAS1 substrate-binding domain"/>
    <property type="match status" value="1"/>
</dbReference>
<evidence type="ECO:0000256" key="1">
    <source>
        <dbReference type="ARBA" id="ARBA00022723"/>
    </source>
</evidence>
<keyword evidence="2" id="KW-0460">Magnesium</keyword>
<keyword evidence="6" id="KW-1185">Reference proteome</keyword>
<sequence>MKGSGDKERHNRTEINEAALRRTATAEHFPASIVGCYSVLGIDDVYSVRKLLYCDLDRLIAFFFAALLHLPSHPVAKKMQPSASSPQIEKCEAMPGVRSKQKIQKAERGQSTSGISRLNERILLTYHWLQPRVCEYELRVKTFSRVSEVLLFSFRSMGIPVSTILYGSLATGLYLPESDIDIYLESPSYYAIDPVVVVSILRSTGMFHNIFICGKEERTCVKLVDTESNIRIDITFGAASALGAVEHVMDFKCRYGLLNIMVLILKYLINLKRLDRMNCPKGGISSYGLVLMVTNFLKGHRPPPASLPEFEEFTSLTGKNYEGVDISKVNLVELFSEFFDVYGNKLDLSKVALSANDGFVWKKELEESMGLSPASSIFTLQDPVKLDNDVGYNVYLMGQVVNVFSEFHRSIAELKESKDSDEQLLDCMLHRDLVLTQSAEDSIPREVDLNSDGDSSSDDSVVEEERPITNQIPIPMKCFLYEDVSLACFSMFALRIQATPASVFVDPCPVRCQVCIISTPTGGVLFYPYPMESRNSPMHNSSSSSISHSPSSSDVRRISPQTT</sequence>
<evidence type="ECO:0000256" key="2">
    <source>
        <dbReference type="ARBA" id="ARBA00022842"/>
    </source>
</evidence>
<keyword evidence="1" id="KW-0479">Metal-binding</keyword>
<evidence type="ECO:0000313" key="6">
    <source>
        <dbReference type="Proteomes" id="UP000095287"/>
    </source>
</evidence>
<dbReference type="Gene3D" id="1.10.1410.10">
    <property type="match status" value="1"/>
</dbReference>